<comment type="caution">
    <text evidence="3">The sequence shown here is derived from an EMBL/GenBank/DDBJ whole genome shotgun (WGS) entry which is preliminary data.</text>
</comment>
<dbReference type="EMBL" id="JACHHP010000003">
    <property type="protein sequence ID" value="MBB5208457.1"/>
    <property type="molecule type" value="Genomic_DNA"/>
</dbReference>
<evidence type="ECO:0000256" key="2">
    <source>
        <dbReference type="SAM" id="SignalP"/>
    </source>
</evidence>
<name>A0A7W8D820_9GAMM</name>
<protein>
    <recommendedName>
        <fullName evidence="5">DUF4412 domain-containing protein</fullName>
    </recommendedName>
</protein>
<keyword evidence="2" id="KW-0732">Signal</keyword>
<evidence type="ECO:0000313" key="3">
    <source>
        <dbReference type="EMBL" id="MBB5208457.1"/>
    </source>
</evidence>
<accession>A0A7W8D820</accession>
<dbReference type="Proteomes" id="UP000521199">
    <property type="component" value="Unassembled WGS sequence"/>
</dbReference>
<feature type="chain" id="PRO_5030813588" description="DUF4412 domain-containing protein" evidence="2">
    <location>
        <begin position="22"/>
        <end position="342"/>
    </location>
</feature>
<dbReference type="RefSeq" id="WP_183960984.1">
    <property type="nucleotide sequence ID" value="NZ_JACHHP010000003.1"/>
</dbReference>
<proteinExistence type="predicted"/>
<feature type="region of interest" description="Disordered" evidence="1">
    <location>
        <begin position="180"/>
        <end position="203"/>
    </location>
</feature>
<reference evidence="3 4" key="1">
    <citation type="submission" date="2020-08" db="EMBL/GenBank/DDBJ databases">
        <title>Genomic Encyclopedia of Type Strains, Phase IV (KMG-IV): sequencing the most valuable type-strain genomes for metagenomic binning, comparative biology and taxonomic classification.</title>
        <authorList>
            <person name="Goeker M."/>
        </authorList>
    </citation>
    <scope>NUCLEOTIDE SEQUENCE [LARGE SCALE GENOMIC DNA]</scope>
    <source>
        <strain evidence="3 4">DSM 24163</strain>
    </source>
</reference>
<gene>
    <name evidence="3" type="ORF">HNQ52_001999</name>
</gene>
<evidence type="ECO:0000313" key="4">
    <source>
        <dbReference type="Proteomes" id="UP000521199"/>
    </source>
</evidence>
<dbReference type="AlphaFoldDB" id="A0A7W8D820"/>
<keyword evidence="4" id="KW-1185">Reference proteome</keyword>
<evidence type="ECO:0000256" key="1">
    <source>
        <dbReference type="SAM" id="MobiDB-lite"/>
    </source>
</evidence>
<organism evidence="3 4">
    <name type="scientific">Chiayiivirga flava</name>
    <dbReference type="NCBI Taxonomy" id="659595"/>
    <lineage>
        <taxon>Bacteria</taxon>
        <taxon>Pseudomonadati</taxon>
        <taxon>Pseudomonadota</taxon>
        <taxon>Gammaproteobacteria</taxon>
        <taxon>Lysobacterales</taxon>
        <taxon>Lysobacteraceae</taxon>
        <taxon>Chiayiivirga</taxon>
    </lineage>
</organism>
<evidence type="ECO:0008006" key="5">
    <source>
        <dbReference type="Google" id="ProtNLM"/>
    </source>
</evidence>
<sequence length="342" mass="36975">MNIARTALLSAFALATGSATAATVLEYDTTGTCATEFDRMRFDGLYARIDQTMQDTRMSTIFDDGEQLMHMLMHDSRNVMTMESDDDAIEFQSDVGKSTLFFAANQTRALTGMDTNQLMEQARATQAAACPELAQMGFADPDYADAAARCAQTMQSAAADGGANRADSIGALIAQGGRERDAAGRAAPPPAAGTAWSTTRVERDGRSETIAGIDCEVKTTRRGDTVLLEECVARLDTLGLDPSPMRRIERIVSIGEGMSAGVSEVYPDMDPERDQPASLPLRRTCYADGKQTGTATLRIRRDVELAADVFDIPKGYTPFDAELPDTHGIDSMDVDALLQQRR</sequence>
<feature type="signal peptide" evidence="2">
    <location>
        <begin position="1"/>
        <end position="21"/>
    </location>
</feature>